<evidence type="ECO:0000313" key="4">
    <source>
        <dbReference type="Proteomes" id="UP000295578"/>
    </source>
</evidence>
<evidence type="ECO:0000313" key="3">
    <source>
        <dbReference type="EMBL" id="TDD81859.1"/>
    </source>
</evidence>
<proteinExistence type="predicted"/>
<protein>
    <recommendedName>
        <fullName evidence="2">GyrI-like small molecule binding domain-containing protein</fullName>
    </recommendedName>
</protein>
<dbReference type="Proteomes" id="UP000295578">
    <property type="component" value="Unassembled WGS sequence"/>
</dbReference>
<dbReference type="InterPro" id="IPR029442">
    <property type="entry name" value="GyrI-like"/>
</dbReference>
<dbReference type="EMBL" id="SMKY01000072">
    <property type="protein sequence ID" value="TDD81859.1"/>
    <property type="molecule type" value="Genomic_DNA"/>
</dbReference>
<evidence type="ECO:0000259" key="2">
    <source>
        <dbReference type="Pfam" id="PF06445"/>
    </source>
</evidence>
<dbReference type="OrthoDB" id="4772335at2"/>
<dbReference type="Pfam" id="PF06445">
    <property type="entry name" value="GyrI-like"/>
    <property type="match status" value="1"/>
</dbReference>
<feature type="region of interest" description="Disordered" evidence="1">
    <location>
        <begin position="1"/>
        <end position="42"/>
    </location>
</feature>
<sequence length="218" mass="23818">MVRRLRAHARRAGPRGVPQRPRDHAARTPGDPGDDRSGGSAMSEWYEAADEPELVEHGAVSGLAVSGRGAPGGAAYIESVGALYAVMGALGAPMVPLEGRWWVEDERPPLDVPRDEWRWHLFLRLPDETASIDRARAEVLVKVPAAARVQHATYTDGLCVQVMHHGAYSDEPASLARMDALMEAEGVAHFGLHHEIYLSDPSETDSAKMHTILRQPVR</sequence>
<gene>
    <name evidence="3" type="ORF">E1293_17835</name>
</gene>
<reference evidence="3 4" key="1">
    <citation type="submission" date="2019-03" db="EMBL/GenBank/DDBJ databases">
        <title>Draft genome sequences of novel Actinobacteria.</title>
        <authorList>
            <person name="Sahin N."/>
            <person name="Ay H."/>
            <person name="Saygin H."/>
        </authorList>
    </citation>
    <scope>NUCLEOTIDE SEQUENCE [LARGE SCALE GENOMIC DNA]</scope>
    <source>
        <strain evidence="3 4">DSM 45941</strain>
    </source>
</reference>
<feature type="domain" description="GyrI-like small molecule binding" evidence="2">
    <location>
        <begin position="140"/>
        <end position="212"/>
    </location>
</feature>
<feature type="compositionally biased region" description="Basic residues" evidence="1">
    <location>
        <begin position="1"/>
        <end position="13"/>
    </location>
</feature>
<dbReference type="Gene3D" id="3.20.80.10">
    <property type="entry name" value="Regulatory factor, effector binding domain"/>
    <property type="match status" value="1"/>
</dbReference>
<comment type="caution">
    <text evidence="3">The sequence shown here is derived from an EMBL/GenBank/DDBJ whole genome shotgun (WGS) entry which is preliminary data.</text>
</comment>
<dbReference type="InterPro" id="IPR011256">
    <property type="entry name" value="Reg_factor_effector_dom_sf"/>
</dbReference>
<accession>A0A4R5B9V8</accession>
<dbReference type="AlphaFoldDB" id="A0A4R5B9V8"/>
<name>A0A4R5B9V8_9ACTN</name>
<evidence type="ECO:0000256" key="1">
    <source>
        <dbReference type="SAM" id="MobiDB-lite"/>
    </source>
</evidence>
<keyword evidence="4" id="KW-1185">Reference proteome</keyword>
<organism evidence="3 4">
    <name type="scientific">Actinomadura darangshiensis</name>
    <dbReference type="NCBI Taxonomy" id="705336"/>
    <lineage>
        <taxon>Bacteria</taxon>
        <taxon>Bacillati</taxon>
        <taxon>Actinomycetota</taxon>
        <taxon>Actinomycetes</taxon>
        <taxon>Streptosporangiales</taxon>
        <taxon>Thermomonosporaceae</taxon>
        <taxon>Actinomadura</taxon>
    </lineage>
</organism>